<comment type="caution">
    <text evidence="4">The sequence shown here is derived from an EMBL/GenBank/DDBJ whole genome shotgun (WGS) entry which is preliminary data.</text>
</comment>
<dbReference type="Gene3D" id="1.10.357.10">
    <property type="entry name" value="Tetracycline Repressor, domain 2"/>
    <property type="match status" value="1"/>
</dbReference>
<evidence type="ECO:0000313" key="5">
    <source>
        <dbReference type="Proteomes" id="UP001597181"/>
    </source>
</evidence>
<feature type="domain" description="HTH tetR-type" evidence="3">
    <location>
        <begin position="23"/>
        <end position="83"/>
    </location>
</feature>
<feature type="DNA-binding region" description="H-T-H motif" evidence="2">
    <location>
        <begin position="46"/>
        <end position="65"/>
    </location>
</feature>
<dbReference type="Proteomes" id="UP001597181">
    <property type="component" value="Unassembled WGS sequence"/>
</dbReference>
<dbReference type="PROSITE" id="PS01081">
    <property type="entry name" value="HTH_TETR_1"/>
    <property type="match status" value="1"/>
</dbReference>
<organism evidence="4 5">
    <name type="scientific">Leucobacter albus</name>
    <dbReference type="NCBI Taxonomy" id="272210"/>
    <lineage>
        <taxon>Bacteria</taxon>
        <taxon>Bacillati</taxon>
        <taxon>Actinomycetota</taxon>
        <taxon>Actinomycetes</taxon>
        <taxon>Micrococcales</taxon>
        <taxon>Microbacteriaceae</taxon>
        <taxon>Leucobacter</taxon>
    </lineage>
</organism>
<dbReference type="PROSITE" id="PS50977">
    <property type="entry name" value="HTH_TETR_2"/>
    <property type="match status" value="1"/>
</dbReference>
<dbReference type="InterPro" id="IPR001647">
    <property type="entry name" value="HTH_TetR"/>
</dbReference>
<accession>A0ABW3TKN2</accession>
<keyword evidence="1 2" id="KW-0238">DNA-binding</keyword>
<sequence length="213" mass="23693">MTDTRALADEGGRPEGVRERRNRELRQRIHLAAIELGEPAGMDAVTVAELAAAAGISRRTFFRHFRSKEDAVLAGHARYLAAARSLPMRASNVTEALSAIERVGDVVLEHEGQPELAEHRRVNAMIQRDQAIRTHAVVQDRLIADVFRDRLRELLPHEPVPALEFVADLGVAVWRHGWVRWSAQQDAATAESPVESHRAARQLFRAVAASATR</sequence>
<evidence type="ECO:0000313" key="4">
    <source>
        <dbReference type="EMBL" id="MFD1200852.1"/>
    </source>
</evidence>
<dbReference type="InterPro" id="IPR023772">
    <property type="entry name" value="DNA-bd_HTH_TetR-type_CS"/>
</dbReference>
<dbReference type="Pfam" id="PF00440">
    <property type="entry name" value="TetR_N"/>
    <property type="match status" value="1"/>
</dbReference>
<dbReference type="SUPFAM" id="SSF46689">
    <property type="entry name" value="Homeodomain-like"/>
    <property type="match status" value="1"/>
</dbReference>
<reference evidence="5" key="1">
    <citation type="journal article" date="2019" name="Int. J. Syst. Evol. Microbiol.">
        <title>The Global Catalogue of Microorganisms (GCM) 10K type strain sequencing project: providing services to taxonomists for standard genome sequencing and annotation.</title>
        <authorList>
            <consortium name="The Broad Institute Genomics Platform"/>
            <consortium name="The Broad Institute Genome Sequencing Center for Infectious Disease"/>
            <person name="Wu L."/>
            <person name="Ma J."/>
        </authorList>
    </citation>
    <scope>NUCLEOTIDE SEQUENCE [LARGE SCALE GENOMIC DNA]</scope>
    <source>
        <strain evidence="5">CCUG 50213</strain>
    </source>
</reference>
<protein>
    <submittedName>
        <fullName evidence="4">TetR family transcriptional regulator</fullName>
    </submittedName>
</protein>
<dbReference type="InterPro" id="IPR009057">
    <property type="entry name" value="Homeodomain-like_sf"/>
</dbReference>
<name>A0ABW3TKN2_9MICO</name>
<gene>
    <name evidence="4" type="ORF">ACFQ3U_02955</name>
</gene>
<evidence type="ECO:0000256" key="1">
    <source>
        <dbReference type="ARBA" id="ARBA00023125"/>
    </source>
</evidence>
<proteinExistence type="predicted"/>
<dbReference type="EMBL" id="JBHTLY010000001">
    <property type="protein sequence ID" value="MFD1200852.1"/>
    <property type="molecule type" value="Genomic_DNA"/>
</dbReference>
<keyword evidence="5" id="KW-1185">Reference proteome</keyword>
<evidence type="ECO:0000259" key="3">
    <source>
        <dbReference type="PROSITE" id="PS50977"/>
    </source>
</evidence>
<evidence type="ECO:0000256" key="2">
    <source>
        <dbReference type="PROSITE-ProRule" id="PRU00335"/>
    </source>
</evidence>
<dbReference type="RefSeq" id="WP_343959438.1">
    <property type="nucleotide sequence ID" value="NZ_BAAAKZ010000003.1"/>
</dbReference>